<accession>U3BBA5</accession>
<dbReference type="InterPro" id="IPR013113">
    <property type="entry name" value="SIP_FAD-bd"/>
</dbReference>
<evidence type="ECO:0000313" key="4">
    <source>
        <dbReference type="Proteomes" id="UP000016570"/>
    </source>
</evidence>
<dbReference type="EMBL" id="BATJ01000006">
    <property type="protein sequence ID" value="GAD67079.1"/>
    <property type="molecule type" value="Genomic_DNA"/>
</dbReference>
<dbReference type="SUPFAM" id="SSF63380">
    <property type="entry name" value="Riboflavin synthase domain-like"/>
    <property type="match status" value="1"/>
</dbReference>
<dbReference type="InterPro" id="IPR017927">
    <property type="entry name" value="FAD-bd_FR_type"/>
</dbReference>
<dbReference type="Pfam" id="PF04954">
    <property type="entry name" value="SIP"/>
    <property type="match status" value="1"/>
</dbReference>
<dbReference type="CDD" id="cd06193">
    <property type="entry name" value="siderophore_interacting"/>
    <property type="match status" value="1"/>
</dbReference>
<reference evidence="3 4" key="1">
    <citation type="submission" date="2013-09" db="EMBL/GenBank/DDBJ databases">
        <title>Whole genome shotgun sequence of Vibrio proteolyticus NBRC 13287.</title>
        <authorList>
            <person name="Isaki S."/>
            <person name="Hosoyama A."/>
            <person name="Numata M."/>
            <person name="Hashimoto M."/>
            <person name="Hosoyama Y."/>
            <person name="Tsuchikane K."/>
            <person name="Noguchi M."/>
            <person name="Hirakata S."/>
            <person name="Ichikawa N."/>
            <person name="Ohji S."/>
            <person name="Yamazoe A."/>
            <person name="Fujita N."/>
        </authorList>
    </citation>
    <scope>NUCLEOTIDE SEQUENCE [LARGE SCALE GENOMIC DNA]</scope>
    <source>
        <strain evidence="3 4">NBRC 13287</strain>
    </source>
</reference>
<evidence type="ECO:0000313" key="3">
    <source>
        <dbReference type="EMBL" id="GAD67079.1"/>
    </source>
</evidence>
<dbReference type="PROSITE" id="PS51384">
    <property type="entry name" value="FAD_FR"/>
    <property type="match status" value="1"/>
</dbReference>
<dbReference type="GO" id="GO:0016491">
    <property type="term" value="F:oxidoreductase activity"/>
    <property type="evidence" value="ECO:0007669"/>
    <property type="project" value="InterPro"/>
</dbReference>
<dbReference type="Proteomes" id="UP000016570">
    <property type="component" value="Unassembled WGS sequence"/>
</dbReference>
<dbReference type="PANTHER" id="PTHR30157">
    <property type="entry name" value="FERRIC REDUCTASE, NADPH-DEPENDENT"/>
    <property type="match status" value="1"/>
</dbReference>
<dbReference type="InterPro" id="IPR017938">
    <property type="entry name" value="Riboflavin_synthase-like_b-brl"/>
</dbReference>
<evidence type="ECO:0000259" key="2">
    <source>
        <dbReference type="PROSITE" id="PS51384"/>
    </source>
</evidence>
<dbReference type="Gene3D" id="3.40.50.80">
    <property type="entry name" value="Nucleotide-binding domain of ferredoxin-NADP reductase (FNR) module"/>
    <property type="match status" value="1"/>
</dbReference>
<dbReference type="PANTHER" id="PTHR30157:SF0">
    <property type="entry name" value="NADPH-DEPENDENT FERRIC-CHELATE REDUCTASE"/>
    <property type="match status" value="1"/>
</dbReference>
<comment type="similarity">
    <text evidence="1">Belongs to the SIP oxidoreductase family.</text>
</comment>
<dbReference type="Pfam" id="PF08021">
    <property type="entry name" value="FAD_binding_9"/>
    <property type="match status" value="1"/>
</dbReference>
<organism evidence="3 4">
    <name type="scientific">Vibrio proteolyticus NBRC 13287</name>
    <dbReference type="NCBI Taxonomy" id="1219065"/>
    <lineage>
        <taxon>Bacteria</taxon>
        <taxon>Pseudomonadati</taxon>
        <taxon>Pseudomonadota</taxon>
        <taxon>Gammaproteobacteria</taxon>
        <taxon>Vibrionales</taxon>
        <taxon>Vibrionaceae</taxon>
        <taxon>Vibrio</taxon>
    </lineage>
</organism>
<evidence type="ECO:0000256" key="1">
    <source>
        <dbReference type="ARBA" id="ARBA00035644"/>
    </source>
</evidence>
<comment type="caution">
    <text evidence="3">The sequence shown here is derived from an EMBL/GenBank/DDBJ whole genome shotgun (WGS) entry which is preliminary data.</text>
</comment>
<protein>
    <submittedName>
        <fullName evidence="3">Putative siderophore-interacting protein</fullName>
    </submittedName>
</protein>
<dbReference type="AlphaFoldDB" id="U3BBA5"/>
<dbReference type="STRING" id="1219065.VPR01S_06_00960"/>
<dbReference type="Gene3D" id="2.40.30.10">
    <property type="entry name" value="Translation factors"/>
    <property type="match status" value="1"/>
</dbReference>
<keyword evidence="4" id="KW-1185">Reference proteome</keyword>
<feature type="domain" description="FAD-binding FR-type" evidence="2">
    <location>
        <begin position="4"/>
        <end position="123"/>
    </location>
</feature>
<dbReference type="InterPro" id="IPR007037">
    <property type="entry name" value="SIP_rossman_dom"/>
</dbReference>
<sequence length="259" mass="28668">MNKPTPTSLVVLSTTQLTPNMQRIVLQGDGLSRFPTDCAGGYIKLLFTPEGGTDLSVLDDNARPVMRTYTIREIDHQSATVTVDFVRHQVNDTSCGHAARWAMQAKPGDTITIAGPGTIQNLNTDADWFFLTADMTALPALSVKLASLPENARGYAVIEIQDKDDIQALEGPAGVTLDWVIADTKTNRFVEKVKAKNWLAGNASVWCACEFESMRALRQYFRNEHGVDREFIYISSYWKNGVTEEGHKVIKREDAKATA</sequence>
<name>U3BBA5_VIBPR</name>
<dbReference type="InterPro" id="IPR039374">
    <property type="entry name" value="SIP_fam"/>
</dbReference>
<proteinExistence type="inferred from homology"/>
<gene>
    <name evidence="3" type="ORF">VPR01S_06_00960</name>
</gene>
<dbReference type="eggNOG" id="COG2375">
    <property type="taxonomic scope" value="Bacteria"/>
</dbReference>
<dbReference type="InterPro" id="IPR039261">
    <property type="entry name" value="FNR_nucleotide-bd"/>
</dbReference>